<gene>
    <name evidence="3" type="ordered locus">Halha_2429</name>
</gene>
<dbReference type="HOGENOM" id="CLU_355950_0_0_9"/>
<evidence type="ECO:0000256" key="1">
    <source>
        <dbReference type="SAM" id="Coils"/>
    </source>
</evidence>
<dbReference type="STRING" id="748449.Halha_2429"/>
<keyword evidence="1" id="KW-0175">Coiled coil</keyword>
<dbReference type="Proteomes" id="UP000010880">
    <property type="component" value="Chromosome"/>
</dbReference>
<keyword evidence="2" id="KW-0812">Transmembrane</keyword>
<feature type="transmembrane region" description="Helical" evidence="2">
    <location>
        <begin position="703"/>
        <end position="721"/>
    </location>
</feature>
<keyword evidence="4" id="KW-1185">Reference proteome</keyword>
<keyword evidence="2" id="KW-1133">Transmembrane helix</keyword>
<evidence type="ECO:0000313" key="4">
    <source>
        <dbReference type="Proteomes" id="UP000010880"/>
    </source>
</evidence>
<sequence>MPLLQSEFVKDIIVMLATTVLIATLLALVVGQLSDMYFGNIVANLIGGYGEYDLLLIINQERKAIAQEQLQDIIKQRLPGSKLISGINLVGRANFFIKLAPQYKRRSIFLKLNDYFSQVEGLESISIITQPRVTIRGLRKKAISFLEPKINRISGVGFTIPEGDKLEVIISKPERLSSIKEMINDLLRKYQVLAVRFPITFKPKQLFALGTEVTKVLKKEVDHSIFNITSTGRENIESLVKTMTEMKKFLSSYTSRITINLIKEIKVEVGDKLILPSKRGEQIILRITNVTEDRAEAIIVKGDSRQILGEQAYLFQPDKLGPVAGQIEVNNPRQKLAYTVEQLANLVPNLQAIFQRSQNLLEQLTKLTATLQTARESLLQLKLLNRQLAIYQQDLSKVDFMQLKRAINKLDQNLSWLTEVAKGLNLIRDLLVNLNQQLNDINQQLKLASQGLATDSPYRQELEKLQESINRLATGLQTNSKQIIVYINRYNPVLQEVIYWQQQVEEFKLLLNKVSSVTQLDLKSKLAQVTNPQLMKQINALDTATLGQDLKQLQEQTKQLKRVDFKAIVTELKYIQKSLPQLKDEEITATIDLINKYLAGKVIPGSEIVLLLPAQGIDLTKIKAKIQELISQQVSFSSSQLGLISPNYRAQLYQILSQVKMILAGVTAILITVFSLVFDQSLIINSLRLLQDNNQNWFTDLGLYYGVGVGSLMLTLIFALAEIKLPYLALWQVSLLGAGLGLLAVSKAQSLNPIAQAEYQAGRAFGFSYTEIMHQIVIPAGKPGILQFINQKKIYF</sequence>
<dbReference type="OrthoDB" id="2109928at2"/>
<dbReference type="eggNOG" id="COG1511">
    <property type="taxonomic scope" value="Bacteria"/>
</dbReference>
<evidence type="ECO:0000313" key="3">
    <source>
        <dbReference type="EMBL" id="AGB42303.1"/>
    </source>
</evidence>
<proteinExistence type="predicted"/>
<feature type="transmembrane region" description="Helical" evidence="2">
    <location>
        <begin position="12"/>
        <end position="31"/>
    </location>
</feature>
<feature type="transmembrane region" description="Helical" evidence="2">
    <location>
        <begin position="728"/>
        <end position="746"/>
    </location>
</feature>
<protein>
    <submittedName>
        <fullName evidence="3">Uncharacterized protein</fullName>
    </submittedName>
</protein>
<feature type="transmembrane region" description="Helical" evidence="2">
    <location>
        <begin position="661"/>
        <end position="683"/>
    </location>
</feature>
<dbReference type="EMBL" id="CP003359">
    <property type="protein sequence ID" value="AGB42303.1"/>
    <property type="molecule type" value="Genomic_DNA"/>
</dbReference>
<dbReference type="RefSeq" id="WP_015328017.1">
    <property type="nucleotide sequence ID" value="NC_019978.1"/>
</dbReference>
<accession>L0KE15</accession>
<dbReference type="KEGG" id="hhl:Halha_2429"/>
<evidence type="ECO:0000256" key="2">
    <source>
        <dbReference type="SAM" id="Phobius"/>
    </source>
</evidence>
<keyword evidence="2" id="KW-0472">Membrane</keyword>
<dbReference type="AlphaFoldDB" id="L0KE15"/>
<name>L0KE15_HALHC</name>
<reference evidence="4" key="1">
    <citation type="submission" date="2012-02" db="EMBL/GenBank/DDBJ databases">
        <title>The complete genome of Halobacteroides halobius DSM 5150.</title>
        <authorList>
            <person name="Lucas S."/>
            <person name="Copeland A."/>
            <person name="Lapidus A."/>
            <person name="Glavina del Rio T."/>
            <person name="Dalin E."/>
            <person name="Tice H."/>
            <person name="Bruce D."/>
            <person name="Goodwin L."/>
            <person name="Pitluck S."/>
            <person name="Peters L."/>
            <person name="Mikhailova N."/>
            <person name="Gu W."/>
            <person name="Kyrpides N."/>
            <person name="Mavromatis K."/>
            <person name="Ivanova N."/>
            <person name="Brettin T."/>
            <person name="Detter J.C."/>
            <person name="Han C."/>
            <person name="Larimer F."/>
            <person name="Land M."/>
            <person name="Hauser L."/>
            <person name="Markowitz V."/>
            <person name="Cheng J.-F."/>
            <person name="Hugenholtz P."/>
            <person name="Woyke T."/>
            <person name="Wu D."/>
            <person name="Tindall B."/>
            <person name="Pomrenke H."/>
            <person name="Brambilla E."/>
            <person name="Klenk H.-P."/>
            <person name="Eisen J.A."/>
        </authorList>
    </citation>
    <scope>NUCLEOTIDE SEQUENCE [LARGE SCALE GENOMIC DNA]</scope>
    <source>
        <strain evidence="4">ATCC 35273 / DSM 5150 / MD-1</strain>
    </source>
</reference>
<feature type="coiled-coil region" evidence="1">
    <location>
        <begin position="424"/>
        <end position="451"/>
    </location>
</feature>
<organism evidence="3 4">
    <name type="scientific">Halobacteroides halobius (strain ATCC 35273 / DSM 5150 / MD-1)</name>
    <dbReference type="NCBI Taxonomy" id="748449"/>
    <lineage>
        <taxon>Bacteria</taxon>
        <taxon>Bacillati</taxon>
        <taxon>Bacillota</taxon>
        <taxon>Clostridia</taxon>
        <taxon>Halanaerobiales</taxon>
        <taxon>Halobacteroidaceae</taxon>
        <taxon>Halobacteroides</taxon>
    </lineage>
</organism>